<dbReference type="InParanoid" id="A0A0C2WQV8"/>
<reference evidence="1 2" key="1">
    <citation type="submission" date="2014-04" db="EMBL/GenBank/DDBJ databases">
        <title>Evolutionary Origins and Diversification of the Mycorrhizal Mutualists.</title>
        <authorList>
            <consortium name="DOE Joint Genome Institute"/>
            <consortium name="Mycorrhizal Genomics Consortium"/>
            <person name="Kohler A."/>
            <person name="Kuo A."/>
            <person name="Nagy L.G."/>
            <person name="Floudas D."/>
            <person name="Copeland A."/>
            <person name="Barry K.W."/>
            <person name="Cichocki N."/>
            <person name="Veneault-Fourrey C."/>
            <person name="LaButti K."/>
            <person name="Lindquist E.A."/>
            <person name="Lipzen A."/>
            <person name="Lundell T."/>
            <person name="Morin E."/>
            <person name="Murat C."/>
            <person name="Riley R."/>
            <person name="Ohm R."/>
            <person name="Sun H."/>
            <person name="Tunlid A."/>
            <person name="Henrissat B."/>
            <person name="Grigoriev I.V."/>
            <person name="Hibbett D.S."/>
            <person name="Martin F."/>
        </authorList>
    </citation>
    <scope>NUCLEOTIDE SEQUENCE [LARGE SCALE GENOMIC DNA]</scope>
    <source>
        <strain evidence="1 2">Koide BX008</strain>
    </source>
</reference>
<evidence type="ECO:0000313" key="2">
    <source>
        <dbReference type="Proteomes" id="UP000054549"/>
    </source>
</evidence>
<proteinExistence type="predicted"/>
<organism evidence="1 2">
    <name type="scientific">Amanita muscaria (strain Koide BX008)</name>
    <dbReference type="NCBI Taxonomy" id="946122"/>
    <lineage>
        <taxon>Eukaryota</taxon>
        <taxon>Fungi</taxon>
        <taxon>Dikarya</taxon>
        <taxon>Basidiomycota</taxon>
        <taxon>Agaricomycotina</taxon>
        <taxon>Agaricomycetes</taxon>
        <taxon>Agaricomycetidae</taxon>
        <taxon>Agaricales</taxon>
        <taxon>Pluteineae</taxon>
        <taxon>Amanitaceae</taxon>
        <taxon>Amanita</taxon>
    </lineage>
</organism>
<gene>
    <name evidence="1" type="ORF">M378DRAFT_163743</name>
</gene>
<dbReference type="EMBL" id="KN818253">
    <property type="protein sequence ID" value="KIL64027.1"/>
    <property type="molecule type" value="Genomic_DNA"/>
</dbReference>
<protein>
    <submittedName>
        <fullName evidence="1">Uncharacterized protein</fullName>
    </submittedName>
</protein>
<evidence type="ECO:0000313" key="1">
    <source>
        <dbReference type="EMBL" id="KIL64027.1"/>
    </source>
</evidence>
<name>A0A0C2WQV8_AMAMK</name>
<sequence length="56" mass="6355">MDIAEDAGATDLIGIVKLSCIHLSAHFMYPRAESLTNYVDDQAMLKYDETRHKLRS</sequence>
<dbReference type="AlphaFoldDB" id="A0A0C2WQV8"/>
<dbReference type="HOGENOM" id="CLU_3013711_0_0_1"/>
<accession>A0A0C2WQV8</accession>
<dbReference type="Proteomes" id="UP000054549">
    <property type="component" value="Unassembled WGS sequence"/>
</dbReference>
<keyword evidence="2" id="KW-1185">Reference proteome</keyword>